<gene>
    <name evidence="1" type="ORF">AWRI4619_LOCUS5256</name>
</gene>
<dbReference type="Proteomes" id="UP000716446">
    <property type="component" value="Unassembled WGS sequence"/>
</dbReference>
<name>A0A9N8JH87_9PEZI</name>
<comment type="caution">
    <text evidence="1">The sequence shown here is derived from an EMBL/GenBank/DDBJ whole genome shotgun (WGS) entry which is preliminary data.</text>
</comment>
<sequence>MAEGIDLVSAMITRYAVVESLYLLEDSSLRGQLTDSITKLYVAILKYLGIANAYYNKSTASE</sequence>
<organism evidence="1 2">
    <name type="scientific">Aureobasidium vineae</name>
    <dbReference type="NCBI Taxonomy" id="2773715"/>
    <lineage>
        <taxon>Eukaryota</taxon>
        <taxon>Fungi</taxon>
        <taxon>Dikarya</taxon>
        <taxon>Ascomycota</taxon>
        <taxon>Pezizomycotina</taxon>
        <taxon>Dothideomycetes</taxon>
        <taxon>Dothideomycetidae</taxon>
        <taxon>Dothideales</taxon>
        <taxon>Saccotheciaceae</taxon>
        <taxon>Aureobasidium</taxon>
    </lineage>
</organism>
<evidence type="ECO:0000313" key="1">
    <source>
        <dbReference type="EMBL" id="CAD0088138.1"/>
    </source>
</evidence>
<dbReference type="EMBL" id="CAIJEN010000006">
    <property type="protein sequence ID" value="CAD0088138.1"/>
    <property type="molecule type" value="Genomic_DNA"/>
</dbReference>
<reference evidence="1" key="1">
    <citation type="submission" date="2020-06" db="EMBL/GenBank/DDBJ databases">
        <authorList>
            <person name="Onetto C."/>
        </authorList>
    </citation>
    <scope>NUCLEOTIDE SEQUENCE</scope>
</reference>
<keyword evidence="2" id="KW-1185">Reference proteome</keyword>
<proteinExistence type="predicted"/>
<accession>A0A9N8JH87</accession>
<evidence type="ECO:0000313" key="2">
    <source>
        <dbReference type="Proteomes" id="UP000716446"/>
    </source>
</evidence>
<dbReference type="AlphaFoldDB" id="A0A9N8JH87"/>
<protein>
    <submittedName>
        <fullName evidence="1">Uncharacterized protein</fullName>
    </submittedName>
</protein>